<dbReference type="Gene3D" id="1.10.10.10">
    <property type="entry name" value="Winged helix-like DNA-binding domain superfamily/Winged helix DNA-binding domain"/>
    <property type="match status" value="1"/>
</dbReference>
<dbReference type="PANTHER" id="PTHR43133:SF50">
    <property type="entry name" value="ECF RNA POLYMERASE SIGMA FACTOR SIGM"/>
    <property type="match status" value="1"/>
</dbReference>
<evidence type="ECO:0000256" key="5">
    <source>
        <dbReference type="ARBA" id="ARBA00023163"/>
    </source>
</evidence>
<dbReference type="InterPro" id="IPR007627">
    <property type="entry name" value="RNA_pol_sigma70_r2"/>
</dbReference>
<sequence>MPAPSAHDAEFTEYVSAKASWLRQVAFLLCGDWHRADEVLQIAITRLYVNWPRVRAAGNADGYARTVLVNVYLAERRSPWTRRVVPLNGQEEPPVTDGDLDSALDLRRALARLPARQRAILVLRYYCDLSVEETARTLRCSQGNVKSQTARGIDRLRRMLDTPAEEVWS</sequence>
<accession>A0A919UTW8</accession>
<evidence type="ECO:0000256" key="4">
    <source>
        <dbReference type="ARBA" id="ARBA00023125"/>
    </source>
</evidence>
<dbReference type="SUPFAM" id="SSF88659">
    <property type="entry name" value="Sigma3 and sigma4 domains of RNA polymerase sigma factors"/>
    <property type="match status" value="1"/>
</dbReference>
<dbReference type="EMBL" id="BOOA01000064">
    <property type="protein sequence ID" value="GIH27830.1"/>
    <property type="molecule type" value="Genomic_DNA"/>
</dbReference>
<keyword evidence="3" id="KW-0731">Sigma factor</keyword>
<evidence type="ECO:0000256" key="3">
    <source>
        <dbReference type="ARBA" id="ARBA00023082"/>
    </source>
</evidence>
<dbReference type="GO" id="GO:0016987">
    <property type="term" value="F:sigma factor activity"/>
    <property type="evidence" value="ECO:0007669"/>
    <property type="project" value="UniProtKB-KW"/>
</dbReference>
<keyword evidence="5" id="KW-0804">Transcription</keyword>
<dbReference type="InterPro" id="IPR013324">
    <property type="entry name" value="RNA_pol_sigma_r3/r4-like"/>
</dbReference>
<keyword evidence="2" id="KW-0805">Transcription regulation</keyword>
<protein>
    <submittedName>
        <fullName evidence="8">RNA polymerase sigma24 factor</fullName>
    </submittedName>
</protein>
<dbReference type="Proteomes" id="UP000640052">
    <property type="component" value="Unassembled WGS sequence"/>
</dbReference>
<gene>
    <name evidence="8" type="ORF">Aph01nite_61400</name>
</gene>
<evidence type="ECO:0000313" key="9">
    <source>
        <dbReference type="Proteomes" id="UP000640052"/>
    </source>
</evidence>
<feature type="domain" description="RNA polymerase sigma factor 70 region 4 type 2" evidence="7">
    <location>
        <begin position="105"/>
        <end position="156"/>
    </location>
</feature>
<feature type="domain" description="RNA polymerase sigma-70 region 2" evidence="6">
    <location>
        <begin position="19"/>
        <end position="78"/>
    </location>
</feature>
<dbReference type="Gene3D" id="1.10.1740.10">
    <property type="match status" value="1"/>
</dbReference>
<evidence type="ECO:0000256" key="1">
    <source>
        <dbReference type="ARBA" id="ARBA00010641"/>
    </source>
</evidence>
<comment type="caution">
    <text evidence="8">The sequence shown here is derived from an EMBL/GenBank/DDBJ whole genome shotgun (WGS) entry which is preliminary data.</text>
</comment>
<dbReference type="GO" id="GO:0003677">
    <property type="term" value="F:DNA binding"/>
    <property type="evidence" value="ECO:0007669"/>
    <property type="project" value="UniProtKB-KW"/>
</dbReference>
<dbReference type="NCBIfam" id="TIGR02983">
    <property type="entry name" value="SigE-fam_strep"/>
    <property type="match status" value="1"/>
</dbReference>
<dbReference type="RefSeq" id="WP_204044475.1">
    <property type="nucleotide sequence ID" value="NZ_BOOA01000064.1"/>
</dbReference>
<dbReference type="AlphaFoldDB" id="A0A919UTW8"/>
<dbReference type="InterPro" id="IPR039425">
    <property type="entry name" value="RNA_pol_sigma-70-like"/>
</dbReference>
<dbReference type="Pfam" id="PF04542">
    <property type="entry name" value="Sigma70_r2"/>
    <property type="match status" value="1"/>
</dbReference>
<proteinExistence type="inferred from homology"/>
<comment type="similarity">
    <text evidence="1">Belongs to the sigma-70 factor family. ECF subfamily.</text>
</comment>
<keyword evidence="4" id="KW-0238">DNA-binding</keyword>
<dbReference type="NCBIfam" id="TIGR02937">
    <property type="entry name" value="sigma70-ECF"/>
    <property type="match status" value="1"/>
</dbReference>
<dbReference type="InterPro" id="IPR014284">
    <property type="entry name" value="RNA_pol_sigma-70_dom"/>
</dbReference>
<dbReference type="Pfam" id="PF08281">
    <property type="entry name" value="Sigma70_r4_2"/>
    <property type="match status" value="1"/>
</dbReference>
<dbReference type="InterPro" id="IPR013249">
    <property type="entry name" value="RNA_pol_sigma70_r4_t2"/>
</dbReference>
<dbReference type="CDD" id="cd06171">
    <property type="entry name" value="Sigma70_r4"/>
    <property type="match status" value="1"/>
</dbReference>
<dbReference type="InterPro" id="IPR036388">
    <property type="entry name" value="WH-like_DNA-bd_sf"/>
</dbReference>
<dbReference type="SUPFAM" id="SSF88946">
    <property type="entry name" value="Sigma2 domain of RNA polymerase sigma factors"/>
    <property type="match status" value="1"/>
</dbReference>
<evidence type="ECO:0000259" key="6">
    <source>
        <dbReference type="Pfam" id="PF04542"/>
    </source>
</evidence>
<reference evidence="8" key="1">
    <citation type="submission" date="2021-01" db="EMBL/GenBank/DDBJ databases">
        <title>Whole genome shotgun sequence of Acrocarpospora phusangensis NBRC 108782.</title>
        <authorList>
            <person name="Komaki H."/>
            <person name="Tamura T."/>
        </authorList>
    </citation>
    <scope>NUCLEOTIDE SEQUENCE</scope>
    <source>
        <strain evidence="8">NBRC 108782</strain>
    </source>
</reference>
<evidence type="ECO:0000256" key="2">
    <source>
        <dbReference type="ARBA" id="ARBA00023015"/>
    </source>
</evidence>
<evidence type="ECO:0000259" key="7">
    <source>
        <dbReference type="Pfam" id="PF08281"/>
    </source>
</evidence>
<keyword evidence="9" id="KW-1185">Reference proteome</keyword>
<dbReference type="PANTHER" id="PTHR43133">
    <property type="entry name" value="RNA POLYMERASE ECF-TYPE SIGMA FACTO"/>
    <property type="match status" value="1"/>
</dbReference>
<dbReference type="InterPro" id="IPR013325">
    <property type="entry name" value="RNA_pol_sigma_r2"/>
</dbReference>
<evidence type="ECO:0000313" key="8">
    <source>
        <dbReference type="EMBL" id="GIH27830.1"/>
    </source>
</evidence>
<name>A0A919UTW8_9ACTN</name>
<dbReference type="GO" id="GO:0006352">
    <property type="term" value="P:DNA-templated transcription initiation"/>
    <property type="evidence" value="ECO:0007669"/>
    <property type="project" value="InterPro"/>
</dbReference>
<dbReference type="InterPro" id="IPR014325">
    <property type="entry name" value="RNA_pol_sigma-E_actinobac"/>
</dbReference>
<organism evidence="8 9">
    <name type="scientific">Acrocarpospora phusangensis</name>
    <dbReference type="NCBI Taxonomy" id="1070424"/>
    <lineage>
        <taxon>Bacteria</taxon>
        <taxon>Bacillati</taxon>
        <taxon>Actinomycetota</taxon>
        <taxon>Actinomycetes</taxon>
        <taxon>Streptosporangiales</taxon>
        <taxon>Streptosporangiaceae</taxon>
        <taxon>Acrocarpospora</taxon>
    </lineage>
</organism>